<protein>
    <recommendedName>
        <fullName evidence="5">phosphoethanolamine N-methyltransferase</fullName>
        <ecNumber evidence="5">2.1.1.103</ecNumber>
    </recommendedName>
</protein>
<evidence type="ECO:0000256" key="4">
    <source>
        <dbReference type="ARBA" id="ARBA00022679"/>
    </source>
</evidence>
<dbReference type="Ensembl" id="ENSEBUT00000019926.1">
    <property type="protein sequence ID" value="ENSEBUP00000019350.1"/>
    <property type="gene ID" value="ENSEBUG00000012042.1"/>
</dbReference>
<dbReference type="GO" id="GO:0032259">
    <property type="term" value="P:methylation"/>
    <property type="evidence" value="ECO:0007669"/>
    <property type="project" value="UniProtKB-KW"/>
</dbReference>
<reference evidence="11" key="1">
    <citation type="submission" date="2025-05" db="UniProtKB">
        <authorList>
            <consortium name="Ensembl"/>
        </authorList>
    </citation>
    <scope>IDENTIFICATION</scope>
</reference>
<dbReference type="InterPro" id="IPR029063">
    <property type="entry name" value="SAM-dependent_MTases_sf"/>
</dbReference>
<comment type="pathway">
    <text evidence="2">Lipid metabolism.</text>
</comment>
<evidence type="ECO:0000313" key="12">
    <source>
        <dbReference type="Proteomes" id="UP000694388"/>
    </source>
</evidence>
<dbReference type="PANTHER" id="PTHR44307:SF2">
    <property type="entry name" value="PHOSPHOETHANOLAMINE METHYLTRANSFERASE ISOFORM X1"/>
    <property type="match status" value="1"/>
</dbReference>
<comment type="catalytic activity">
    <reaction evidence="6">
        <text>N,N-dimethylethanolamine phosphate + S-adenosyl-L-methionine = phosphocholine + S-adenosyl-L-homocysteine + H(+)</text>
        <dbReference type="Rhea" id="RHEA:25325"/>
        <dbReference type="ChEBI" id="CHEBI:15378"/>
        <dbReference type="ChEBI" id="CHEBI:57856"/>
        <dbReference type="ChEBI" id="CHEBI:58641"/>
        <dbReference type="ChEBI" id="CHEBI:59789"/>
        <dbReference type="ChEBI" id="CHEBI:295975"/>
        <dbReference type="EC" id="2.1.1.103"/>
    </reaction>
    <physiologicalReaction direction="left-to-right" evidence="6">
        <dbReference type="Rhea" id="RHEA:25326"/>
    </physiologicalReaction>
</comment>
<evidence type="ECO:0000313" key="11">
    <source>
        <dbReference type="Ensembl" id="ENSEBUP00000019367.1"/>
    </source>
</evidence>
<dbReference type="EC" id="2.1.1.103" evidence="5"/>
<keyword evidence="12" id="KW-1185">Reference proteome</keyword>
<dbReference type="GO" id="GO:0000234">
    <property type="term" value="F:phosphoethanolamine N-methyltransferase activity"/>
    <property type="evidence" value="ECO:0007669"/>
    <property type="project" value="UniProtKB-EC"/>
</dbReference>
<dbReference type="Pfam" id="PF13847">
    <property type="entry name" value="Methyltransf_31"/>
    <property type="match status" value="1"/>
</dbReference>
<dbReference type="PANTHER" id="PTHR44307">
    <property type="entry name" value="PHOSPHOETHANOLAMINE METHYLTRANSFERASE"/>
    <property type="match status" value="1"/>
</dbReference>
<dbReference type="OMA" id="CRENTKD"/>
<dbReference type="SUPFAM" id="SSF53335">
    <property type="entry name" value="S-adenosyl-L-methionine-dependent methyltransferases"/>
    <property type="match status" value="2"/>
</dbReference>
<dbReference type="Proteomes" id="UP000694388">
    <property type="component" value="Unplaced"/>
</dbReference>
<keyword evidence="3" id="KW-0489">Methyltransferase</keyword>
<comment type="pathway">
    <text evidence="1">Phospholipid metabolism; phosphatidylcholine biosynthesis.</text>
</comment>
<accession>A0A8C4QTT0</accession>
<organism evidence="11 12">
    <name type="scientific">Eptatretus burgeri</name>
    <name type="common">Inshore hagfish</name>
    <dbReference type="NCBI Taxonomy" id="7764"/>
    <lineage>
        <taxon>Eukaryota</taxon>
        <taxon>Metazoa</taxon>
        <taxon>Chordata</taxon>
        <taxon>Craniata</taxon>
        <taxon>Vertebrata</taxon>
        <taxon>Cyclostomata</taxon>
        <taxon>Myxini</taxon>
        <taxon>Myxiniformes</taxon>
        <taxon>Myxinidae</taxon>
        <taxon>Eptatretinae</taxon>
        <taxon>Eptatretus</taxon>
    </lineage>
</organism>
<dbReference type="Gene3D" id="3.40.50.150">
    <property type="entry name" value="Vaccinia Virus protein VP39"/>
    <property type="match status" value="2"/>
</dbReference>
<comment type="catalytic activity">
    <reaction evidence="8">
        <text>N-methylethanolamine phosphate + S-adenosyl-L-methionine = N,N-dimethylethanolamine phosphate + S-adenosyl-L-homocysteine + H(+)</text>
        <dbReference type="Rhea" id="RHEA:25321"/>
        <dbReference type="ChEBI" id="CHEBI:15378"/>
        <dbReference type="ChEBI" id="CHEBI:57781"/>
        <dbReference type="ChEBI" id="CHEBI:57856"/>
        <dbReference type="ChEBI" id="CHEBI:58641"/>
        <dbReference type="ChEBI" id="CHEBI:59789"/>
        <dbReference type="EC" id="2.1.1.103"/>
    </reaction>
    <physiologicalReaction direction="left-to-right" evidence="8">
        <dbReference type="Rhea" id="RHEA:25322"/>
    </physiologicalReaction>
</comment>
<comment type="catalytic activity">
    <reaction evidence="7">
        <text>phosphoethanolamine + S-adenosyl-L-methionine = N-methylethanolamine phosphate + S-adenosyl-L-homocysteine + H(+)</text>
        <dbReference type="Rhea" id="RHEA:20365"/>
        <dbReference type="ChEBI" id="CHEBI:15378"/>
        <dbReference type="ChEBI" id="CHEBI:57781"/>
        <dbReference type="ChEBI" id="CHEBI:57856"/>
        <dbReference type="ChEBI" id="CHEBI:58190"/>
        <dbReference type="ChEBI" id="CHEBI:59789"/>
        <dbReference type="EC" id="2.1.1.103"/>
    </reaction>
    <physiologicalReaction direction="left-to-right" evidence="7">
        <dbReference type="Rhea" id="RHEA:20366"/>
    </physiologicalReaction>
</comment>
<feature type="domain" description="Methyltransferase" evidence="10">
    <location>
        <begin position="249"/>
        <end position="361"/>
    </location>
</feature>
<evidence type="ECO:0000259" key="9">
    <source>
        <dbReference type="Pfam" id="PF13649"/>
    </source>
</evidence>
<dbReference type="InterPro" id="IPR041698">
    <property type="entry name" value="Methyltransf_25"/>
</dbReference>
<evidence type="ECO:0000256" key="8">
    <source>
        <dbReference type="ARBA" id="ARBA00047841"/>
    </source>
</evidence>
<evidence type="ECO:0000256" key="7">
    <source>
        <dbReference type="ARBA" id="ARBA00047622"/>
    </source>
</evidence>
<keyword evidence="4" id="KW-0808">Transferase</keyword>
<dbReference type="CDD" id="cd02440">
    <property type="entry name" value="AdoMet_MTases"/>
    <property type="match status" value="2"/>
</dbReference>
<feature type="domain" description="Methyltransferase" evidence="9">
    <location>
        <begin position="29"/>
        <end position="122"/>
    </location>
</feature>
<dbReference type="InterPro" id="IPR025714">
    <property type="entry name" value="Methyltranfer_dom"/>
</dbReference>
<sequence length="473" mass="54080">MLGSEANLICSEEDLEMLSLLPPLDGLHVLELGAGISPFTEKIADSAARVTTVDCANMFFAKKLSKMENMRNVEHLQADVTKLDFPKTKFDLIISSFQFMHLEDEELKALTACLIRWLRPGGHLFFHEFCSRQPDSTSSQKTYRKQADYNRFMQETTEGLNCEAETMHGFDLVFSKCMNLKHKEERLHFCWLLKKVIRTGNNCSLEEFLEKERFSRRKISHIEWMYGQGFLSAGGLDTTQELMSLLNLKPGEKVLDIGCGIGGPALYMAKAYGVEVLGIDLCLCAIEIAQNRLMEKNVPKVQFELCDATMREFPENSFDVVYSKESILYILDKLSLFQKLHRWLKPTGRFLILDYCSGEQPMSEDFQKFVNSTGFQLLAVPSFTKYLETAGFADVHVTDYTPQFVKHLKNELMHVKKNKEEFIKNFSKQEYDDNINVWKGKIQECEAGGLTQGLFQGTKRAVNNSVLCDDNIL</sequence>
<name>A0A8C4QTT0_EPTBU</name>
<evidence type="ECO:0000256" key="2">
    <source>
        <dbReference type="ARBA" id="ARBA00005189"/>
    </source>
</evidence>
<dbReference type="GeneTree" id="ENSGT00390000000610"/>
<dbReference type="Pfam" id="PF13649">
    <property type="entry name" value="Methyltransf_25"/>
    <property type="match status" value="1"/>
</dbReference>
<evidence type="ECO:0000259" key="10">
    <source>
        <dbReference type="Pfam" id="PF13847"/>
    </source>
</evidence>
<dbReference type="Ensembl" id="ENSEBUT00000019943.1">
    <property type="protein sequence ID" value="ENSEBUP00000019367.1"/>
    <property type="gene ID" value="ENSEBUG00000012042.1"/>
</dbReference>
<proteinExistence type="predicted"/>
<evidence type="ECO:0000256" key="5">
    <source>
        <dbReference type="ARBA" id="ARBA00035674"/>
    </source>
</evidence>
<evidence type="ECO:0000256" key="6">
    <source>
        <dbReference type="ARBA" id="ARBA00047619"/>
    </source>
</evidence>
<evidence type="ECO:0000256" key="1">
    <source>
        <dbReference type="ARBA" id="ARBA00004969"/>
    </source>
</evidence>
<dbReference type="AlphaFoldDB" id="A0A8C4QTT0"/>
<evidence type="ECO:0000256" key="3">
    <source>
        <dbReference type="ARBA" id="ARBA00022603"/>
    </source>
</evidence>